<dbReference type="InterPro" id="IPR001296">
    <property type="entry name" value="Glyco_trans_1"/>
</dbReference>
<evidence type="ECO:0000313" key="3">
    <source>
        <dbReference type="EMBL" id="CAA6819101.1"/>
    </source>
</evidence>
<reference evidence="3" key="1">
    <citation type="submission" date="2020-01" db="EMBL/GenBank/DDBJ databases">
        <authorList>
            <person name="Meier V. D."/>
            <person name="Meier V D."/>
        </authorList>
    </citation>
    <scope>NUCLEOTIDE SEQUENCE</scope>
    <source>
        <strain evidence="3">HLG_WM_MAG_05</strain>
    </source>
</reference>
<dbReference type="SUPFAM" id="SSF53756">
    <property type="entry name" value="UDP-Glycosyltransferase/glycogen phosphorylase"/>
    <property type="match status" value="1"/>
</dbReference>
<dbReference type="Gene3D" id="3.40.50.2000">
    <property type="entry name" value="Glycogen Phosphorylase B"/>
    <property type="match status" value="2"/>
</dbReference>
<feature type="domain" description="Glycosyltransferase subfamily 4-like N-terminal" evidence="2">
    <location>
        <begin position="16"/>
        <end position="175"/>
    </location>
</feature>
<protein>
    <submittedName>
        <fullName evidence="3">Alpha-D-GlcNAc alpha-1,2-L-rhamnosyltransferase (EC)</fullName>
        <ecNumber evidence="3">2.4.1.-</ecNumber>
    </submittedName>
</protein>
<accession>A0A6S6T6X3</accession>
<dbReference type="InterPro" id="IPR050194">
    <property type="entry name" value="Glycosyltransferase_grp1"/>
</dbReference>
<dbReference type="EMBL" id="CACVAU010000055">
    <property type="protein sequence ID" value="CAA6819101.1"/>
    <property type="molecule type" value="Genomic_DNA"/>
</dbReference>
<dbReference type="CDD" id="cd03801">
    <property type="entry name" value="GT4_PimA-like"/>
    <property type="match status" value="1"/>
</dbReference>
<sequence length="387" mass="43942">MKIIVLGTRGIPYIQGGVETHCQELYPRLVKLGFEVTLITRTPYVQDKSKKVYKGVKLKHLFTPQKKSIEAITHTLLGIFYARLKNPDILHIHSIGPSLMVPLARLLGLKVLVTNHGPDYERQKWGKLAKKALILGEKLGTKYAHQVIVISEVIRNILQTKYQRGDTALVYNGVTLPIKSEETDYIETLGLEKNNYMISVGRFVEEKGLNDLIEAYGKINTEVKLVFVGDADHKSQYSEQLKKSAKENGIILTGFIKGKQLNEIFSHAKLFLMPSYHEGLPIALLEAMSYNLDVLVSDIPANLEVTLDKKDYFEVGNIEKLSEKLEVKLRQNENRNFSSLIIEKYNWNIIAQQTKEVYLYLIKGKSYEKNSVIITHKSKPNALGNQC</sequence>
<evidence type="ECO:0000259" key="1">
    <source>
        <dbReference type="Pfam" id="PF00534"/>
    </source>
</evidence>
<keyword evidence="3" id="KW-0328">Glycosyltransferase</keyword>
<dbReference type="EC" id="2.4.1.-" evidence="3"/>
<dbReference type="InterPro" id="IPR028098">
    <property type="entry name" value="Glyco_trans_4-like_N"/>
</dbReference>
<proteinExistence type="predicted"/>
<dbReference type="GO" id="GO:0016757">
    <property type="term" value="F:glycosyltransferase activity"/>
    <property type="evidence" value="ECO:0007669"/>
    <property type="project" value="UniProtKB-KW"/>
</dbReference>
<dbReference type="Pfam" id="PF13439">
    <property type="entry name" value="Glyco_transf_4"/>
    <property type="match status" value="1"/>
</dbReference>
<dbReference type="AlphaFoldDB" id="A0A6S6T6X3"/>
<dbReference type="PANTHER" id="PTHR45947">
    <property type="entry name" value="SULFOQUINOVOSYL TRANSFERASE SQD2"/>
    <property type="match status" value="1"/>
</dbReference>
<dbReference type="PANTHER" id="PTHR45947:SF3">
    <property type="entry name" value="SULFOQUINOVOSYL TRANSFERASE SQD2"/>
    <property type="match status" value="1"/>
</dbReference>
<keyword evidence="3" id="KW-0808">Transferase</keyword>
<organism evidence="3">
    <name type="scientific">uncultured Sulfurovum sp</name>
    <dbReference type="NCBI Taxonomy" id="269237"/>
    <lineage>
        <taxon>Bacteria</taxon>
        <taxon>Pseudomonadati</taxon>
        <taxon>Campylobacterota</taxon>
        <taxon>Epsilonproteobacteria</taxon>
        <taxon>Campylobacterales</taxon>
        <taxon>Sulfurovaceae</taxon>
        <taxon>Sulfurovum</taxon>
        <taxon>environmental samples</taxon>
    </lineage>
</organism>
<dbReference type="Pfam" id="PF00534">
    <property type="entry name" value="Glycos_transf_1"/>
    <property type="match status" value="1"/>
</dbReference>
<feature type="domain" description="Glycosyl transferase family 1" evidence="1">
    <location>
        <begin position="189"/>
        <end position="335"/>
    </location>
</feature>
<gene>
    <name evidence="3" type="ORF">HELGO_WM4989</name>
</gene>
<name>A0A6S6T6X3_9BACT</name>
<evidence type="ECO:0000259" key="2">
    <source>
        <dbReference type="Pfam" id="PF13439"/>
    </source>
</evidence>